<dbReference type="Gene3D" id="2.60.40.10">
    <property type="entry name" value="Immunoglobulins"/>
    <property type="match status" value="2"/>
</dbReference>
<dbReference type="GO" id="GO:0070593">
    <property type="term" value="P:dendrite self-avoidance"/>
    <property type="evidence" value="ECO:0007669"/>
    <property type="project" value="TreeGrafter"/>
</dbReference>
<dbReference type="InterPro" id="IPR007110">
    <property type="entry name" value="Ig-like_dom"/>
</dbReference>
<feature type="domain" description="Ig-like" evidence="2">
    <location>
        <begin position="193"/>
        <end position="283"/>
    </location>
</feature>
<dbReference type="PANTHER" id="PTHR10075">
    <property type="entry name" value="BASIGIN RELATED"/>
    <property type="match status" value="1"/>
</dbReference>
<dbReference type="InterPro" id="IPR036179">
    <property type="entry name" value="Ig-like_dom_sf"/>
</dbReference>
<evidence type="ECO:0000313" key="4">
    <source>
        <dbReference type="Proteomes" id="UP001186944"/>
    </source>
</evidence>
<gene>
    <name evidence="3" type="ORF">FSP39_010409</name>
</gene>
<dbReference type="Pfam" id="PF13927">
    <property type="entry name" value="Ig_3"/>
    <property type="match status" value="2"/>
</dbReference>
<name>A0AA88YII1_PINIB</name>
<dbReference type="PROSITE" id="PS50835">
    <property type="entry name" value="IG_LIKE"/>
    <property type="match status" value="2"/>
</dbReference>
<dbReference type="PANTHER" id="PTHR10075:SF103">
    <property type="entry name" value="ROUNDABOUT HOMOLOG 4"/>
    <property type="match status" value="1"/>
</dbReference>
<reference evidence="3" key="1">
    <citation type="submission" date="2019-08" db="EMBL/GenBank/DDBJ databases">
        <title>The improved chromosome-level genome for the pearl oyster Pinctada fucata martensii using PacBio sequencing and Hi-C.</title>
        <authorList>
            <person name="Zheng Z."/>
        </authorList>
    </citation>
    <scope>NUCLEOTIDE SEQUENCE</scope>
    <source>
        <strain evidence="3">ZZ-2019</strain>
        <tissue evidence="3">Adductor muscle</tissue>
    </source>
</reference>
<keyword evidence="4" id="KW-1185">Reference proteome</keyword>
<dbReference type="InterPro" id="IPR003598">
    <property type="entry name" value="Ig_sub2"/>
</dbReference>
<accession>A0AA88YII1</accession>
<evidence type="ECO:0000313" key="3">
    <source>
        <dbReference type="EMBL" id="KAK3102311.1"/>
    </source>
</evidence>
<evidence type="ECO:0000256" key="1">
    <source>
        <dbReference type="ARBA" id="ARBA00023319"/>
    </source>
</evidence>
<dbReference type="InterPro" id="IPR003599">
    <property type="entry name" value="Ig_sub"/>
</dbReference>
<dbReference type="InterPro" id="IPR013783">
    <property type="entry name" value="Ig-like_fold"/>
</dbReference>
<protein>
    <recommendedName>
        <fullName evidence="2">Ig-like domain-containing protein</fullName>
    </recommendedName>
</protein>
<sequence>MISTALAIEHQIEHRWTPSKLELDQVPVRNGQQSYSYPSTCGEEIRNCNFIDPETISPYFEDQVFLNFTITANNGLCTYVGQFITCSRYLDSISNCTGYLSREGNVGLLEYVQTNLCSGQGRQDLDEVARCANNKFIQRYYYGKVREIDGRQSALRKCRQWSLSNRHREMSDDDFERGRERESELGEITCAVPPVITLPLRNQIVLKDSKVSLVCKAAGTGPIRFTWLRGGKTLSENRMRFTVRSIPNGSVLRIDPVKSKDQEFACIANNVAGQSVPSEAHLSVLTSLPRDFINGYPRIVVHPPLRVAEKGRDVTLACKAEGGNITIEWYKDYVPLDVNNDERLNILPGGTLHIQRSETSDEGLYECLAENDIGVAYSYGALLYVKGQCIYIYINTYRRNLHI</sequence>
<dbReference type="GO" id="GO:0005886">
    <property type="term" value="C:plasma membrane"/>
    <property type="evidence" value="ECO:0007669"/>
    <property type="project" value="TreeGrafter"/>
</dbReference>
<dbReference type="SMART" id="SM00409">
    <property type="entry name" value="IG"/>
    <property type="match status" value="2"/>
</dbReference>
<comment type="caution">
    <text evidence="3">The sequence shown here is derived from an EMBL/GenBank/DDBJ whole genome shotgun (WGS) entry which is preliminary data.</text>
</comment>
<dbReference type="SUPFAM" id="SSF48726">
    <property type="entry name" value="Immunoglobulin"/>
    <property type="match status" value="2"/>
</dbReference>
<organism evidence="3 4">
    <name type="scientific">Pinctada imbricata</name>
    <name type="common">Atlantic pearl-oyster</name>
    <name type="synonym">Pinctada martensii</name>
    <dbReference type="NCBI Taxonomy" id="66713"/>
    <lineage>
        <taxon>Eukaryota</taxon>
        <taxon>Metazoa</taxon>
        <taxon>Spiralia</taxon>
        <taxon>Lophotrochozoa</taxon>
        <taxon>Mollusca</taxon>
        <taxon>Bivalvia</taxon>
        <taxon>Autobranchia</taxon>
        <taxon>Pteriomorphia</taxon>
        <taxon>Pterioida</taxon>
        <taxon>Pterioidea</taxon>
        <taxon>Pteriidae</taxon>
        <taxon>Pinctada</taxon>
    </lineage>
</organism>
<dbReference type="Proteomes" id="UP001186944">
    <property type="component" value="Unassembled WGS sequence"/>
</dbReference>
<dbReference type="GO" id="GO:0030424">
    <property type="term" value="C:axon"/>
    <property type="evidence" value="ECO:0007669"/>
    <property type="project" value="TreeGrafter"/>
</dbReference>
<dbReference type="GO" id="GO:0098632">
    <property type="term" value="F:cell-cell adhesion mediator activity"/>
    <property type="evidence" value="ECO:0007669"/>
    <property type="project" value="TreeGrafter"/>
</dbReference>
<dbReference type="SMART" id="SM00408">
    <property type="entry name" value="IGc2"/>
    <property type="match status" value="2"/>
</dbReference>
<feature type="domain" description="Ig-like" evidence="2">
    <location>
        <begin position="297"/>
        <end position="378"/>
    </location>
</feature>
<dbReference type="AlphaFoldDB" id="A0AA88YII1"/>
<dbReference type="GO" id="GO:0007411">
    <property type="term" value="P:axon guidance"/>
    <property type="evidence" value="ECO:0007669"/>
    <property type="project" value="TreeGrafter"/>
</dbReference>
<dbReference type="EMBL" id="VSWD01000005">
    <property type="protein sequence ID" value="KAK3102311.1"/>
    <property type="molecule type" value="Genomic_DNA"/>
</dbReference>
<proteinExistence type="predicted"/>
<dbReference type="GO" id="GO:0007156">
    <property type="term" value="P:homophilic cell adhesion via plasma membrane adhesion molecules"/>
    <property type="evidence" value="ECO:0007669"/>
    <property type="project" value="TreeGrafter"/>
</dbReference>
<evidence type="ECO:0000259" key="2">
    <source>
        <dbReference type="PROSITE" id="PS50835"/>
    </source>
</evidence>
<keyword evidence="1" id="KW-0393">Immunoglobulin domain</keyword>